<evidence type="ECO:0000256" key="4">
    <source>
        <dbReference type="ARBA" id="ARBA00022679"/>
    </source>
</evidence>
<dbReference type="PANTHER" id="PTHR24350">
    <property type="entry name" value="SERINE/THREONINE-PROTEIN KINASE IAL-RELATED"/>
    <property type="match status" value="1"/>
</dbReference>
<dbReference type="PROSITE" id="PS00107">
    <property type="entry name" value="PROTEIN_KINASE_ATP"/>
    <property type="match status" value="1"/>
</dbReference>
<evidence type="ECO:0000256" key="2">
    <source>
        <dbReference type="ARBA" id="ARBA00021157"/>
    </source>
</evidence>
<dbReference type="SUPFAM" id="SSF56112">
    <property type="entry name" value="Protein kinase-like (PK-like)"/>
    <property type="match status" value="1"/>
</dbReference>
<dbReference type="CDD" id="cd14007">
    <property type="entry name" value="STKc_Aurora"/>
    <property type="match status" value="1"/>
</dbReference>
<proteinExistence type="inferred from homology"/>
<comment type="similarity">
    <text evidence="15">Belongs to the protein kinase superfamily. Ser/Thr protein kinase family. Aurora subfamily.</text>
</comment>
<gene>
    <name evidence="17" type="ORF">INT46_004069</name>
</gene>
<evidence type="ECO:0000256" key="8">
    <source>
        <dbReference type="ARBA" id="ARBA00047899"/>
    </source>
</evidence>
<comment type="catalytic activity">
    <reaction evidence="9 15">
        <text>L-seryl-[protein] + ATP = O-phospho-L-seryl-[protein] + ADP + H(+)</text>
        <dbReference type="Rhea" id="RHEA:17989"/>
        <dbReference type="Rhea" id="RHEA-COMP:9863"/>
        <dbReference type="Rhea" id="RHEA-COMP:11604"/>
        <dbReference type="ChEBI" id="CHEBI:15378"/>
        <dbReference type="ChEBI" id="CHEBI:29999"/>
        <dbReference type="ChEBI" id="CHEBI:30616"/>
        <dbReference type="ChEBI" id="CHEBI:83421"/>
        <dbReference type="ChEBI" id="CHEBI:456216"/>
        <dbReference type="EC" id="2.7.11.1"/>
    </reaction>
</comment>
<keyword evidence="4 15" id="KW-0808">Transferase</keyword>
<dbReference type="InterPro" id="IPR030616">
    <property type="entry name" value="Aur-like"/>
</dbReference>
<dbReference type="FunFam" id="3.30.200.20:FF:000042">
    <property type="entry name" value="Aurora kinase A"/>
    <property type="match status" value="1"/>
</dbReference>
<dbReference type="EMBL" id="JAEPRC010000326">
    <property type="protein sequence ID" value="KAG2200115.1"/>
    <property type="molecule type" value="Genomic_DNA"/>
</dbReference>
<evidence type="ECO:0000256" key="13">
    <source>
        <dbReference type="PROSITE-ProRule" id="PRU10141"/>
    </source>
</evidence>
<feature type="binding site" evidence="11">
    <location>
        <begin position="201"/>
        <end position="203"/>
    </location>
    <ligand>
        <name>ATP</name>
        <dbReference type="ChEBI" id="CHEBI:30616"/>
    </ligand>
</feature>
<evidence type="ECO:0000313" key="17">
    <source>
        <dbReference type="EMBL" id="KAG2200115.1"/>
    </source>
</evidence>
<dbReference type="PROSITE" id="PS00108">
    <property type="entry name" value="PROTEIN_KINASE_ST"/>
    <property type="match status" value="1"/>
</dbReference>
<keyword evidence="7 11" id="KW-0067">ATP-binding</keyword>
<dbReference type="Pfam" id="PF00069">
    <property type="entry name" value="Pkinase"/>
    <property type="match status" value="1"/>
</dbReference>
<keyword evidence="6 15" id="KW-0418">Kinase</keyword>
<dbReference type="PROSITE" id="PS50011">
    <property type="entry name" value="PROTEIN_KINASE_DOM"/>
    <property type="match status" value="1"/>
</dbReference>
<feature type="binding site" evidence="11">
    <location>
        <position position="264"/>
    </location>
    <ligand>
        <name>ATP</name>
        <dbReference type="ChEBI" id="CHEBI:30616"/>
    </ligand>
</feature>
<keyword evidence="18" id="KW-1185">Reference proteome</keyword>
<keyword evidence="5 11" id="KW-0547">Nucleotide-binding</keyword>
<evidence type="ECO:0000256" key="9">
    <source>
        <dbReference type="ARBA" id="ARBA00048679"/>
    </source>
</evidence>
<dbReference type="AlphaFoldDB" id="A0A8H7QYE4"/>
<comment type="caution">
    <text evidence="17">The sequence shown here is derived from an EMBL/GenBank/DDBJ whole genome shotgun (WGS) entry which is preliminary data.</text>
</comment>
<feature type="binding site" evidence="11">
    <location>
        <begin position="250"/>
        <end position="251"/>
    </location>
    <ligand>
        <name>ATP</name>
        <dbReference type="ChEBI" id="CHEBI:30616"/>
    </ligand>
</feature>
<dbReference type="Gene3D" id="1.10.510.10">
    <property type="entry name" value="Transferase(Phosphotransferase) domain 1"/>
    <property type="match status" value="1"/>
</dbReference>
<evidence type="ECO:0000259" key="16">
    <source>
        <dbReference type="PROSITE" id="PS50011"/>
    </source>
</evidence>
<feature type="cross-link" description="Glycyl lysine isopeptide (Lys-Gly) (interchain with G-Cter in SUMO2)" evidence="12">
    <location>
        <position position="248"/>
    </location>
</feature>
<protein>
    <recommendedName>
        <fullName evidence="2 15">Aurora kinase</fullName>
        <ecNumber evidence="1 15">2.7.11.1</ecNumber>
    </recommendedName>
</protein>
<evidence type="ECO:0000313" key="18">
    <source>
        <dbReference type="Proteomes" id="UP000650833"/>
    </source>
</evidence>
<feature type="binding site" evidence="11 13">
    <location>
        <position position="152"/>
    </location>
    <ligand>
        <name>ATP</name>
        <dbReference type="ChEBI" id="CHEBI:30616"/>
    </ligand>
</feature>
<dbReference type="FunFam" id="1.10.510.10:FF:000235">
    <property type="entry name" value="Serine/threonine-protein kinase ark1"/>
    <property type="match status" value="1"/>
</dbReference>
<dbReference type="GO" id="GO:0032465">
    <property type="term" value="P:regulation of cytokinesis"/>
    <property type="evidence" value="ECO:0007669"/>
    <property type="project" value="UniProtKB-ARBA"/>
</dbReference>
<comment type="catalytic activity">
    <reaction evidence="8 15">
        <text>L-threonyl-[protein] + ATP = O-phospho-L-threonyl-[protein] + ADP + H(+)</text>
        <dbReference type="Rhea" id="RHEA:46608"/>
        <dbReference type="Rhea" id="RHEA-COMP:11060"/>
        <dbReference type="Rhea" id="RHEA-COMP:11605"/>
        <dbReference type="ChEBI" id="CHEBI:15378"/>
        <dbReference type="ChEBI" id="CHEBI:30013"/>
        <dbReference type="ChEBI" id="CHEBI:30616"/>
        <dbReference type="ChEBI" id="CHEBI:61977"/>
        <dbReference type="ChEBI" id="CHEBI:456216"/>
        <dbReference type="EC" id="2.7.11.1"/>
    </reaction>
</comment>
<dbReference type="GO" id="GO:0004674">
    <property type="term" value="F:protein serine/threonine kinase activity"/>
    <property type="evidence" value="ECO:0007669"/>
    <property type="project" value="UniProtKB-KW"/>
</dbReference>
<dbReference type="GO" id="GO:0000776">
    <property type="term" value="C:kinetochore"/>
    <property type="evidence" value="ECO:0007669"/>
    <property type="project" value="UniProtKB-ARBA"/>
</dbReference>
<dbReference type="InterPro" id="IPR017441">
    <property type="entry name" value="Protein_kinase_ATP_BS"/>
</dbReference>
<sequence length="386" mass="44777">MEMFKSPTRPISQANASLSNYVDYTPRRIQTSSSNFDKQPSLEDMPNSITYAKQRRSNFYHRLALEDDENFNENLDYMDSPVVRRTFSINEHVIDVEKNQSIHAHQSRLSSLTKRPNWTINDFMVGHNLGTGKFGTVYIAKEKRSGEIVALKILKKKELEDAGVVPFLKREIEIQGHLNHPNITRLYGYFHNQENIYLVLEYAGDSDLYTCLESFKRFTEAETVNYIIEIADALSYMHKLGVFHRDIKLENILISKTGTLKIADFGWAVYDPKPRRNTFCGTLDYLPPEMIKNQTHNESVDAWALGILCYELLVGKPPFEKEKSATQHDLEDTYKRIIEAKVEYPGDISIHAQNFISKLLQKEPLFRMKMSDIESDPWVRSFMEKV</sequence>
<evidence type="ECO:0000256" key="10">
    <source>
        <dbReference type="PIRSR" id="PIRSR630616-1"/>
    </source>
</evidence>
<evidence type="ECO:0000256" key="14">
    <source>
        <dbReference type="RuleBase" id="RU000304"/>
    </source>
</evidence>
<keyword evidence="3 14" id="KW-0723">Serine/threonine-protein kinase</keyword>
<dbReference type="InterPro" id="IPR000719">
    <property type="entry name" value="Prot_kinase_dom"/>
</dbReference>
<dbReference type="Gene3D" id="3.30.200.20">
    <property type="entry name" value="Phosphorylase Kinase, domain 1"/>
    <property type="match status" value="1"/>
</dbReference>
<dbReference type="GO" id="GO:0072479">
    <property type="term" value="P:response to mitotic cell cycle spindle assembly checkpoint signaling"/>
    <property type="evidence" value="ECO:0007669"/>
    <property type="project" value="UniProtKB-ARBA"/>
</dbReference>
<evidence type="ECO:0000256" key="5">
    <source>
        <dbReference type="ARBA" id="ARBA00022741"/>
    </source>
</evidence>
<evidence type="ECO:0000256" key="7">
    <source>
        <dbReference type="ARBA" id="ARBA00022840"/>
    </source>
</evidence>
<accession>A0A8H7QYE4</accession>
<feature type="domain" description="Protein kinase" evidence="16">
    <location>
        <begin position="123"/>
        <end position="379"/>
    </location>
</feature>
<name>A0A8H7QYE4_9FUNG</name>
<dbReference type="GO" id="GO:0032133">
    <property type="term" value="C:chromosome passenger complex"/>
    <property type="evidence" value="ECO:0007669"/>
    <property type="project" value="UniProtKB-ARBA"/>
</dbReference>
<feature type="active site" description="Proton acceptor" evidence="10">
    <location>
        <position position="246"/>
    </location>
</feature>
<evidence type="ECO:0000256" key="1">
    <source>
        <dbReference type="ARBA" id="ARBA00012513"/>
    </source>
</evidence>
<dbReference type="GO" id="GO:1902115">
    <property type="term" value="P:regulation of organelle assembly"/>
    <property type="evidence" value="ECO:0007669"/>
    <property type="project" value="UniProtKB-ARBA"/>
</dbReference>
<dbReference type="OrthoDB" id="377346at2759"/>
<dbReference type="GO" id="GO:0045143">
    <property type="term" value="P:homologous chromosome segregation"/>
    <property type="evidence" value="ECO:0007669"/>
    <property type="project" value="UniProtKB-ARBA"/>
</dbReference>
<dbReference type="EC" id="2.7.11.1" evidence="1 15"/>
<evidence type="ECO:0000256" key="11">
    <source>
        <dbReference type="PIRSR" id="PIRSR630616-2"/>
    </source>
</evidence>
<dbReference type="GO" id="GO:0008608">
    <property type="term" value="P:attachment of spindle microtubules to kinetochore"/>
    <property type="evidence" value="ECO:0007669"/>
    <property type="project" value="UniProtKB-ARBA"/>
</dbReference>
<dbReference type="InterPro" id="IPR008271">
    <property type="entry name" value="Ser/Thr_kinase_AS"/>
</dbReference>
<dbReference type="GO" id="GO:0044779">
    <property type="term" value="P:meiotic spindle checkpoint signaling"/>
    <property type="evidence" value="ECO:0007669"/>
    <property type="project" value="UniProtKB-ARBA"/>
</dbReference>
<dbReference type="GO" id="GO:0051233">
    <property type="term" value="C:spindle midzone"/>
    <property type="evidence" value="ECO:0007669"/>
    <property type="project" value="UniProtKB-ARBA"/>
</dbReference>
<reference evidence="17" key="1">
    <citation type="submission" date="2020-12" db="EMBL/GenBank/DDBJ databases">
        <title>Metabolic potential, ecology and presence of endohyphal bacteria is reflected in genomic diversity of Mucoromycotina.</title>
        <authorList>
            <person name="Muszewska A."/>
            <person name="Okrasinska A."/>
            <person name="Steczkiewicz K."/>
            <person name="Drgas O."/>
            <person name="Orlowska M."/>
            <person name="Perlinska-Lenart U."/>
            <person name="Aleksandrzak-Piekarczyk T."/>
            <person name="Szatraj K."/>
            <person name="Zielenkiewicz U."/>
            <person name="Pilsyk S."/>
            <person name="Malc E."/>
            <person name="Mieczkowski P."/>
            <person name="Kruszewska J.S."/>
            <person name="Biernat P."/>
            <person name="Pawlowska J."/>
        </authorList>
    </citation>
    <scope>NUCLEOTIDE SEQUENCE</scope>
    <source>
        <strain evidence="17">CBS 226.32</strain>
    </source>
</reference>
<evidence type="ECO:0000256" key="6">
    <source>
        <dbReference type="ARBA" id="ARBA00022777"/>
    </source>
</evidence>
<evidence type="ECO:0000256" key="3">
    <source>
        <dbReference type="ARBA" id="ARBA00022527"/>
    </source>
</evidence>
<dbReference type="GO" id="GO:0005524">
    <property type="term" value="F:ATP binding"/>
    <property type="evidence" value="ECO:0007669"/>
    <property type="project" value="UniProtKB-UniRule"/>
</dbReference>
<dbReference type="GO" id="GO:0090266">
    <property type="term" value="P:regulation of mitotic cell cycle spindle assembly checkpoint"/>
    <property type="evidence" value="ECO:0007669"/>
    <property type="project" value="UniProtKB-ARBA"/>
</dbReference>
<organism evidence="17 18">
    <name type="scientific">Mucor plumbeus</name>
    <dbReference type="NCBI Taxonomy" id="97098"/>
    <lineage>
        <taxon>Eukaryota</taxon>
        <taxon>Fungi</taxon>
        <taxon>Fungi incertae sedis</taxon>
        <taxon>Mucoromycota</taxon>
        <taxon>Mucoromycotina</taxon>
        <taxon>Mucoromycetes</taxon>
        <taxon>Mucorales</taxon>
        <taxon>Mucorineae</taxon>
        <taxon>Mucoraceae</taxon>
        <taxon>Mucor</taxon>
    </lineage>
</organism>
<evidence type="ECO:0000256" key="15">
    <source>
        <dbReference type="RuleBase" id="RU367134"/>
    </source>
</evidence>
<evidence type="ECO:0000256" key="12">
    <source>
        <dbReference type="PIRSR" id="PIRSR630616-3"/>
    </source>
</evidence>
<feature type="binding site" evidence="11">
    <location>
        <position position="133"/>
    </location>
    <ligand>
        <name>ATP</name>
        <dbReference type="ChEBI" id="CHEBI:30616"/>
    </ligand>
</feature>
<dbReference type="InterPro" id="IPR011009">
    <property type="entry name" value="Kinase-like_dom_sf"/>
</dbReference>
<dbReference type="Proteomes" id="UP000650833">
    <property type="component" value="Unassembled WGS sequence"/>
</dbReference>
<dbReference type="SMART" id="SM00220">
    <property type="entry name" value="S_TKc"/>
    <property type="match status" value="1"/>
</dbReference>